<gene>
    <name evidence="2" type="ORF">SASC598J21_001780</name>
</gene>
<proteinExistence type="predicted"/>
<dbReference type="InterPro" id="IPR018511">
    <property type="entry name" value="Hemolysin-typ_Ca-bd_CS"/>
</dbReference>
<dbReference type="Gene3D" id="2.150.10.10">
    <property type="entry name" value="Serralysin-like metalloprotease, C-terminal"/>
    <property type="match status" value="1"/>
</dbReference>
<feature type="non-terminal residue" evidence="2">
    <location>
        <position position="201"/>
    </location>
</feature>
<dbReference type="InterPro" id="IPR001343">
    <property type="entry name" value="Hemolysn_Ca-bd"/>
</dbReference>
<dbReference type="Pfam" id="PF00353">
    <property type="entry name" value="HemolysinCabind"/>
    <property type="match status" value="1"/>
</dbReference>
<dbReference type="GO" id="GO:0005509">
    <property type="term" value="F:calcium ion binding"/>
    <property type="evidence" value="ECO:0007669"/>
    <property type="project" value="InterPro"/>
</dbReference>
<dbReference type="PRINTS" id="PR00313">
    <property type="entry name" value="CABNDNGRPT"/>
</dbReference>
<protein>
    <submittedName>
        <fullName evidence="2">Hemolysin-type calcium-binding repeat (2 copies)</fullName>
    </submittedName>
</protein>
<evidence type="ECO:0000313" key="2">
    <source>
        <dbReference type="EMBL" id="KEQ02042.1"/>
    </source>
</evidence>
<sequence length="201" mass="24209">KAYGTNDSVMLKNFFVNEDNQAYKYIFDDKTIYFDYIPKSIFPEKKPEEQLNENHYLLRHVYYHYHNLHPDSHRRHHPRCGRYHLVRNGDRLYLHHPPRFYRCQNRHADNRLRRRQLFHHFLHRHQWYRYHDIGLPYSHQYHHKGWKGKDILYGSDGEDELYGGDGDDELHGGDGNDELTGGSGYDIVDGGKGDDIIWDDL</sequence>
<evidence type="ECO:0000256" key="1">
    <source>
        <dbReference type="SAM" id="MobiDB-lite"/>
    </source>
</evidence>
<dbReference type="SUPFAM" id="SSF51120">
    <property type="entry name" value="beta-Roll"/>
    <property type="match status" value="1"/>
</dbReference>
<dbReference type="InterPro" id="IPR011049">
    <property type="entry name" value="Serralysin-like_metalloprot_C"/>
</dbReference>
<reference evidence="2 3" key="1">
    <citation type="journal article" date="2014" name="PLoS Genet.">
        <title>Hidden diversity in honey bee gut symbionts detected by single-cell genomics.</title>
        <authorList>
            <person name="Engel P."/>
            <person name="Stepanauskas R."/>
            <person name="Moran N."/>
        </authorList>
    </citation>
    <scope>NUCLEOTIDE SEQUENCE [LARGE SCALE GENOMIC DNA]</scope>
    <source>
        <strain evidence="2 3">SCGC AB-598-J21</strain>
    </source>
</reference>
<feature type="non-terminal residue" evidence="2">
    <location>
        <position position="1"/>
    </location>
</feature>
<accession>A0A074VE10</accession>
<dbReference type="Proteomes" id="UP000027644">
    <property type="component" value="Unassembled WGS sequence"/>
</dbReference>
<evidence type="ECO:0000313" key="3">
    <source>
        <dbReference type="Proteomes" id="UP000027644"/>
    </source>
</evidence>
<name>A0A074VE10_9NEIS</name>
<dbReference type="AlphaFoldDB" id="A0A074VE10"/>
<feature type="region of interest" description="Disordered" evidence="1">
    <location>
        <begin position="163"/>
        <end position="184"/>
    </location>
</feature>
<organism evidence="2 3">
    <name type="scientific">Snodgrassella alvi SCGC AB-598-J21</name>
    <dbReference type="NCBI Taxonomy" id="1385367"/>
    <lineage>
        <taxon>Bacteria</taxon>
        <taxon>Pseudomonadati</taxon>
        <taxon>Pseudomonadota</taxon>
        <taxon>Betaproteobacteria</taxon>
        <taxon>Neisseriales</taxon>
        <taxon>Neisseriaceae</taxon>
        <taxon>Snodgrassella</taxon>
    </lineage>
</organism>
<comment type="caution">
    <text evidence="2">The sequence shown here is derived from an EMBL/GenBank/DDBJ whole genome shotgun (WGS) entry which is preliminary data.</text>
</comment>
<dbReference type="EMBL" id="AVQL01000153">
    <property type="protein sequence ID" value="KEQ02042.1"/>
    <property type="molecule type" value="Genomic_DNA"/>
</dbReference>
<dbReference type="PROSITE" id="PS00330">
    <property type="entry name" value="HEMOLYSIN_CALCIUM"/>
    <property type="match status" value="3"/>
</dbReference>